<dbReference type="NCBIfam" id="TIGR00247">
    <property type="entry name" value="endolytic transglycosylase MltG"/>
    <property type="match status" value="1"/>
</dbReference>
<feature type="transmembrane region" description="Helical" evidence="1">
    <location>
        <begin position="47"/>
        <end position="68"/>
    </location>
</feature>
<keyword evidence="1" id="KW-1003">Cell membrane</keyword>
<dbReference type="EC" id="4.2.2.29" evidence="1"/>
<comment type="catalytic activity">
    <reaction evidence="1">
        <text>a peptidoglycan chain = a peptidoglycan chain with N-acetyl-1,6-anhydromuramyl-[peptide] at the reducing end + a peptidoglycan chain with N-acetylglucosamine at the non-reducing end.</text>
        <dbReference type="EC" id="4.2.2.29"/>
    </reaction>
</comment>
<keyword evidence="1" id="KW-0472">Membrane</keyword>
<keyword evidence="1" id="KW-0456">Lyase</keyword>
<dbReference type="GO" id="GO:0005886">
    <property type="term" value="C:plasma membrane"/>
    <property type="evidence" value="ECO:0007669"/>
    <property type="project" value="UniProtKB-SubCell"/>
</dbReference>
<dbReference type="GO" id="GO:0008932">
    <property type="term" value="F:lytic endotransglycosylase activity"/>
    <property type="evidence" value="ECO:0007669"/>
    <property type="project" value="UniProtKB-UniRule"/>
</dbReference>
<proteinExistence type="inferred from homology"/>
<feature type="compositionally biased region" description="Acidic residues" evidence="2">
    <location>
        <begin position="1"/>
        <end position="10"/>
    </location>
</feature>
<dbReference type="OrthoDB" id="9814591at2"/>
<dbReference type="AlphaFoldDB" id="A0A109IHV6"/>
<dbReference type="GO" id="GO:0071555">
    <property type="term" value="P:cell wall organization"/>
    <property type="evidence" value="ECO:0007669"/>
    <property type="project" value="UniProtKB-KW"/>
</dbReference>
<feature type="site" description="Important for catalytic activity" evidence="1">
    <location>
        <position position="278"/>
    </location>
</feature>
<accession>A0A109IHV6</accession>
<protein>
    <recommendedName>
        <fullName evidence="1">Endolytic murein transglycosylase</fullName>
        <ecNumber evidence="1">4.2.2.29</ecNumber>
    </recommendedName>
    <alternativeName>
        <fullName evidence="1">Peptidoglycan lytic transglycosylase</fullName>
    </alternativeName>
    <alternativeName>
        <fullName evidence="1">Peptidoglycan polymerization terminase</fullName>
    </alternativeName>
</protein>
<gene>
    <name evidence="1" type="primary">mltG</name>
    <name evidence="3" type="ORF">GA0070623_5810</name>
</gene>
<organism evidence="3 4">
    <name type="scientific">Micromonospora rifamycinica</name>
    <dbReference type="NCBI Taxonomy" id="291594"/>
    <lineage>
        <taxon>Bacteria</taxon>
        <taxon>Bacillati</taxon>
        <taxon>Actinomycetota</taxon>
        <taxon>Actinomycetes</taxon>
        <taxon>Micromonosporales</taxon>
        <taxon>Micromonosporaceae</taxon>
        <taxon>Micromonospora</taxon>
    </lineage>
</organism>
<dbReference type="PANTHER" id="PTHR30518:SF2">
    <property type="entry name" value="ENDOLYTIC MUREIN TRANSGLYCOSYLASE"/>
    <property type="match status" value="1"/>
</dbReference>
<comment type="subcellular location">
    <subcellularLocation>
        <location evidence="1">Cell membrane</location>
        <topology evidence="1">Single-pass membrane protein</topology>
    </subcellularLocation>
</comment>
<dbReference type="InterPro" id="IPR003770">
    <property type="entry name" value="MLTG-like"/>
</dbReference>
<keyword evidence="1" id="KW-0961">Cell wall biogenesis/degradation</keyword>
<dbReference type="Gene3D" id="3.30.1490.480">
    <property type="entry name" value="Endolytic murein transglycosylase"/>
    <property type="match status" value="1"/>
</dbReference>
<evidence type="ECO:0000313" key="4">
    <source>
        <dbReference type="Proteomes" id="UP000198226"/>
    </source>
</evidence>
<dbReference type="Pfam" id="PF02618">
    <property type="entry name" value="YceG"/>
    <property type="match status" value="1"/>
</dbReference>
<dbReference type="PANTHER" id="PTHR30518">
    <property type="entry name" value="ENDOLYTIC MUREIN TRANSGLYCOSYLASE"/>
    <property type="match status" value="1"/>
</dbReference>
<keyword evidence="4" id="KW-1185">Reference proteome</keyword>
<comment type="function">
    <text evidence="1">Functions as a peptidoglycan terminase that cleaves nascent peptidoglycan strands endolytically to terminate their elongation.</text>
</comment>
<feature type="region of interest" description="Disordered" evidence="2">
    <location>
        <begin position="1"/>
        <end position="40"/>
    </location>
</feature>
<keyword evidence="1" id="KW-0812">Transmembrane</keyword>
<sequence>MIDDLDLGFDEQERGERGEKGRHRRGFVNRRNGGGSGKSGGGPGKTIFALLMALVLLGGIGGGAFYGFDRIRNHFITPDFDGPGTGEALVDVKTGDTATDIGNSLYDAGVVKSTKAFIEAAEENALSKNIQVGRYKVKKEMRASDALTLLLDPKSRVVNGVTIPEGMITLAIYDLLAKETKIPVGEFKTAAKDPVKLGVPEFWFNRKDGKKGPRSLEGFLYPATYELPPKATAAQILSMMVDKFLDVTEEMKFVETVEADRGISPYEALITASIAQAESVNHVDMPKVARVIYNRVYTDRYHCKCLEIDSAINYWLRLQGKNPKDSDILKQSELNDPRNPYRTHGADGLTITPISNPGEDALKGAMSPPNGTWVYFMTVDKKGTMGYGTTDADFRDLQRQMCTNGVLSGENCR</sequence>
<dbReference type="Proteomes" id="UP000198226">
    <property type="component" value="Chromosome I"/>
</dbReference>
<dbReference type="EMBL" id="LT607752">
    <property type="protein sequence ID" value="SCG81431.1"/>
    <property type="molecule type" value="Genomic_DNA"/>
</dbReference>
<dbReference type="RefSeq" id="WP_067312318.1">
    <property type="nucleotide sequence ID" value="NZ_LRMV01000125.1"/>
</dbReference>
<reference evidence="4" key="1">
    <citation type="submission" date="2016-06" db="EMBL/GenBank/DDBJ databases">
        <authorList>
            <person name="Varghese N."/>
            <person name="Submissions Spin"/>
        </authorList>
    </citation>
    <scope>NUCLEOTIDE SEQUENCE [LARGE SCALE GENOMIC DNA]</scope>
    <source>
        <strain evidence="4">DSM 44983</strain>
    </source>
</reference>
<comment type="similarity">
    <text evidence="1">Belongs to the transglycosylase MltG family.</text>
</comment>
<dbReference type="HAMAP" id="MF_02065">
    <property type="entry name" value="MltG"/>
    <property type="match status" value="1"/>
</dbReference>
<evidence type="ECO:0000313" key="3">
    <source>
        <dbReference type="EMBL" id="SCG81431.1"/>
    </source>
</evidence>
<name>A0A109IHV6_9ACTN</name>
<evidence type="ECO:0000256" key="2">
    <source>
        <dbReference type="SAM" id="MobiDB-lite"/>
    </source>
</evidence>
<keyword evidence="1" id="KW-1133">Transmembrane helix</keyword>
<evidence type="ECO:0000256" key="1">
    <source>
        <dbReference type="HAMAP-Rule" id="MF_02065"/>
    </source>
</evidence>
<dbReference type="GO" id="GO:0009252">
    <property type="term" value="P:peptidoglycan biosynthetic process"/>
    <property type="evidence" value="ECO:0007669"/>
    <property type="project" value="UniProtKB-UniRule"/>
</dbReference>